<evidence type="ECO:0000313" key="1">
    <source>
        <dbReference type="EMBL" id="XBO37351.1"/>
    </source>
</evidence>
<dbReference type="PANTHER" id="PTHR35893:SF3">
    <property type="entry name" value="INNER MEMBRANE PROTEIN"/>
    <property type="match status" value="1"/>
</dbReference>
<dbReference type="InterPro" id="IPR010279">
    <property type="entry name" value="YqjD/ElaB"/>
</dbReference>
<dbReference type="GO" id="GO:0043022">
    <property type="term" value="F:ribosome binding"/>
    <property type="evidence" value="ECO:0007669"/>
    <property type="project" value="InterPro"/>
</dbReference>
<gene>
    <name evidence="1" type="ORF">ABEG18_16640</name>
</gene>
<organism evidence="1">
    <name type="scientific">Alsobacter sp. KACC 23698</name>
    <dbReference type="NCBI Taxonomy" id="3149229"/>
    <lineage>
        <taxon>Bacteria</taxon>
        <taxon>Pseudomonadati</taxon>
        <taxon>Pseudomonadota</taxon>
        <taxon>Alphaproteobacteria</taxon>
        <taxon>Hyphomicrobiales</taxon>
        <taxon>Alsobacteraceae</taxon>
        <taxon>Alsobacter</taxon>
    </lineage>
</organism>
<dbReference type="AlphaFoldDB" id="A0AAU7JAH7"/>
<reference evidence="1" key="1">
    <citation type="submission" date="2024-05" db="EMBL/GenBank/DDBJ databases">
        <authorList>
            <person name="Kim S."/>
            <person name="Heo J."/>
            <person name="Choi H."/>
            <person name="Choi Y."/>
            <person name="Kwon S.-W."/>
            <person name="Kim Y."/>
        </authorList>
    </citation>
    <scope>NUCLEOTIDE SEQUENCE</scope>
    <source>
        <strain evidence="1">KACC 23698</strain>
    </source>
</reference>
<dbReference type="PANTHER" id="PTHR35893">
    <property type="entry name" value="INNER MEMBRANE PROTEIN-RELATED"/>
    <property type="match status" value="1"/>
</dbReference>
<proteinExistence type="predicted"/>
<protein>
    <recommendedName>
        <fullName evidence="2">DUF883 domain-containing protein</fullName>
    </recommendedName>
</protein>
<dbReference type="EMBL" id="CP157484">
    <property type="protein sequence ID" value="XBO37351.1"/>
    <property type="molecule type" value="Genomic_DNA"/>
</dbReference>
<dbReference type="RefSeq" id="WP_406854172.1">
    <property type="nucleotide sequence ID" value="NZ_CP157484.1"/>
</dbReference>
<name>A0AAU7JAH7_9HYPH</name>
<evidence type="ECO:0008006" key="2">
    <source>
        <dbReference type="Google" id="ProtNLM"/>
    </source>
</evidence>
<sequence length="113" mass="12614">MLGSQDRMSDVREDLTNIRNDLARLADTVSRMVSHRSRDAQGSVRGVVDQARDQVYSRAEDITKAGAMLTSEARDRLLDYNAEFENRIERNPIRAVLIAAGIGLVLGLLSRSR</sequence>
<accession>A0AAU7JAH7</accession>